<feature type="transmembrane region" description="Helical" evidence="6">
    <location>
        <begin position="482"/>
        <end position="501"/>
    </location>
</feature>
<evidence type="ECO:0000256" key="2">
    <source>
        <dbReference type="ARBA" id="ARBA00022448"/>
    </source>
</evidence>
<sequence>MADPPEGDDEKVFEGSTVPERFRGTSTDVHDMAVLGKTQVLRRNFSFNAIFGFSSTVMVAWEILPVISVFALTDGGTAILFWALVAGCIGMTFVYASLAEMASMCPTAGGQYHWVSEFAPPSIQKELSYTVGWLCAMGWQVYLAGICFMVGSVLQGLIVLNDDSYVWHSWHGTLLTIAVIVFSIAFNTILADRLPYIEIVAVAIHFLGLFGIIIPLWVTADRGNAHDVLLTFTNTGGWQSTGLACMIGVVTPVGLLIGYDCSVHMSEETQDASRVLPKSIMWSTVLNGLMAFIMGTTFVFCLGNLDDVLATPTYEPFLAVFYNATNSLSGTNTMAAIIVIMLIFACISEVATASRQLWSFARDRGVPFSGWLSHVSPHMNIPIRAVTVSLIISTLLSLINIGSSVALNAINSLGVLSILASYYITIGCLVWRRLFGAPLPQRRWSLGKYGLGINIVALLFITPLLFFDTWPLYRDVTAENLNWSPVMFVGVLLIAAFYYVVKARHQYTGPVVLVKRNA</sequence>
<dbReference type="PIRSF" id="PIRSF006060">
    <property type="entry name" value="AA_transporter"/>
    <property type="match status" value="1"/>
</dbReference>
<keyword evidence="5 6" id="KW-0472">Membrane</keyword>
<reference evidence="7" key="1">
    <citation type="journal article" date="2020" name="Stud. Mycol.">
        <title>101 Dothideomycetes genomes: a test case for predicting lifestyles and emergence of pathogens.</title>
        <authorList>
            <person name="Haridas S."/>
            <person name="Albert R."/>
            <person name="Binder M."/>
            <person name="Bloem J."/>
            <person name="Labutti K."/>
            <person name="Salamov A."/>
            <person name="Andreopoulos B."/>
            <person name="Baker S."/>
            <person name="Barry K."/>
            <person name="Bills G."/>
            <person name="Bluhm B."/>
            <person name="Cannon C."/>
            <person name="Castanera R."/>
            <person name="Culley D."/>
            <person name="Daum C."/>
            <person name="Ezra D."/>
            <person name="Gonzalez J."/>
            <person name="Henrissat B."/>
            <person name="Kuo A."/>
            <person name="Liang C."/>
            <person name="Lipzen A."/>
            <person name="Lutzoni F."/>
            <person name="Magnuson J."/>
            <person name="Mondo S."/>
            <person name="Nolan M."/>
            <person name="Ohm R."/>
            <person name="Pangilinan J."/>
            <person name="Park H.-J."/>
            <person name="Ramirez L."/>
            <person name="Alfaro M."/>
            <person name="Sun H."/>
            <person name="Tritt A."/>
            <person name="Yoshinaga Y."/>
            <person name="Zwiers L.-H."/>
            <person name="Turgeon B."/>
            <person name="Goodwin S."/>
            <person name="Spatafora J."/>
            <person name="Crous P."/>
            <person name="Grigoriev I."/>
        </authorList>
    </citation>
    <scope>NUCLEOTIDE SEQUENCE</scope>
    <source>
        <strain evidence="7">CBS 133067</strain>
    </source>
</reference>
<keyword evidence="4 6" id="KW-1133">Transmembrane helix</keyword>
<feature type="transmembrane region" description="Helical" evidence="6">
    <location>
        <begin position="197"/>
        <end position="218"/>
    </location>
</feature>
<dbReference type="GO" id="GO:0016020">
    <property type="term" value="C:membrane"/>
    <property type="evidence" value="ECO:0007669"/>
    <property type="project" value="UniProtKB-SubCell"/>
</dbReference>
<dbReference type="EMBL" id="ML978122">
    <property type="protein sequence ID" value="KAF2102431.1"/>
    <property type="molecule type" value="Genomic_DNA"/>
</dbReference>
<feature type="transmembrane region" description="Helical" evidence="6">
    <location>
        <begin position="79"/>
        <end position="98"/>
    </location>
</feature>
<dbReference type="InterPro" id="IPR002293">
    <property type="entry name" value="AA/rel_permease1"/>
</dbReference>
<keyword evidence="2" id="KW-0813">Transport</keyword>
<comment type="subcellular location">
    <subcellularLocation>
        <location evidence="1">Membrane</location>
        <topology evidence="1">Multi-pass membrane protein</topology>
    </subcellularLocation>
</comment>
<dbReference type="Gene3D" id="1.20.1740.10">
    <property type="entry name" value="Amino acid/polyamine transporter I"/>
    <property type="match status" value="1"/>
</dbReference>
<feature type="transmembrane region" description="Helical" evidence="6">
    <location>
        <begin position="170"/>
        <end position="190"/>
    </location>
</feature>
<feature type="transmembrane region" description="Helical" evidence="6">
    <location>
        <begin position="451"/>
        <end position="470"/>
    </location>
</feature>
<feature type="transmembrane region" description="Helical" evidence="6">
    <location>
        <begin position="280"/>
        <end position="305"/>
    </location>
</feature>
<keyword evidence="8" id="KW-1185">Reference proteome</keyword>
<organism evidence="7 8">
    <name type="scientific">Rhizodiscina lignyota</name>
    <dbReference type="NCBI Taxonomy" id="1504668"/>
    <lineage>
        <taxon>Eukaryota</taxon>
        <taxon>Fungi</taxon>
        <taxon>Dikarya</taxon>
        <taxon>Ascomycota</taxon>
        <taxon>Pezizomycotina</taxon>
        <taxon>Dothideomycetes</taxon>
        <taxon>Pleosporomycetidae</taxon>
        <taxon>Aulographales</taxon>
        <taxon>Rhizodiscinaceae</taxon>
        <taxon>Rhizodiscina</taxon>
    </lineage>
</organism>
<evidence type="ECO:0000256" key="4">
    <source>
        <dbReference type="ARBA" id="ARBA00022989"/>
    </source>
</evidence>
<proteinExistence type="predicted"/>
<evidence type="ECO:0000256" key="6">
    <source>
        <dbReference type="SAM" id="Phobius"/>
    </source>
</evidence>
<feature type="transmembrane region" description="Helical" evidence="6">
    <location>
        <begin position="334"/>
        <end position="354"/>
    </location>
</feature>
<dbReference type="OrthoDB" id="3257095at2759"/>
<evidence type="ECO:0000313" key="7">
    <source>
        <dbReference type="EMBL" id="KAF2102431.1"/>
    </source>
</evidence>
<accession>A0A9P4M974</accession>
<dbReference type="PANTHER" id="PTHR45649:SF41">
    <property type="entry name" value="TRANSPORTER, PUTATIVE (EUROFUNG)-RELATED"/>
    <property type="match status" value="1"/>
</dbReference>
<protein>
    <submittedName>
        <fullName evidence="7">Amino acid transporter-like protein</fullName>
    </submittedName>
</protein>
<keyword evidence="3 6" id="KW-0812">Transmembrane</keyword>
<evidence type="ECO:0000256" key="3">
    <source>
        <dbReference type="ARBA" id="ARBA00022692"/>
    </source>
</evidence>
<evidence type="ECO:0000313" key="8">
    <source>
        <dbReference type="Proteomes" id="UP000799772"/>
    </source>
</evidence>
<feature type="transmembrane region" description="Helical" evidence="6">
    <location>
        <begin position="47"/>
        <end position="73"/>
    </location>
</feature>
<feature type="transmembrane region" description="Helical" evidence="6">
    <location>
        <begin position="238"/>
        <end position="259"/>
    </location>
</feature>
<dbReference type="Proteomes" id="UP000799772">
    <property type="component" value="Unassembled WGS sequence"/>
</dbReference>
<gene>
    <name evidence="7" type="ORF">NA57DRAFT_31456</name>
</gene>
<feature type="transmembrane region" description="Helical" evidence="6">
    <location>
        <begin position="409"/>
        <end position="431"/>
    </location>
</feature>
<evidence type="ECO:0000256" key="1">
    <source>
        <dbReference type="ARBA" id="ARBA00004141"/>
    </source>
</evidence>
<dbReference type="GO" id="GO:0022857">
    <property type="term" value="F:transmembrane transporter activity"/>
    <property type="evidence" value="ECO:0007669"/>
    <property type="project" value="InterPro"/>
</dbReference>
<dbReference type="Pfam" id="PF13520">
    <property type="entry name" value="AA_permease_2"/>
    <property type="match status" value="1"/>
</dbReference>
<name>A0A9P4M974_9PEZI</name>
<dbReference type="PANTHER" id="PTHR45649">
    <property type="entry name" value="AMINO-ACID PERMEASE BAT1"/>
    <property type="match status" value="1"/>
</dbReference>
<dbReference type="AlphaFoldDB" id="A0A9P4M974"/>
<feature type="transmembrane region" description="Helical" evidence="6">
    <location>
        <begin position="381"/>
        <end position="403"/>
    </location>
</feature>
<comment type="caution">
    <text evidence="7">The sequence shown here is derived from an EMBL/GenBank/DDBJ whole genome shotgun (WGS) entry which is preliminary data.</text>
</comment>
<feature type="transmembrane region" description="Helical" evidence="6">
    <location>
        <begin position="131"/>
        <end position="158"/>
    </location>
</feature>
<evidence type="ECO:0000256" key="5">
    <source>
        <dbReference type="ARBA" id="ARBA00023136"/>
    </source>
</evidence>